<comment type="caution">
    <text evidence="3">The sequence shown here is derived from an EMBL/GenBank/DDBJ whole genome shotgun (WGS) entry which is preliminary data.</text>
</comment>
<evidence type="ECO:0000256" key="1">
    <source>
        <dbReference type="ARBA" id="ARBA00045658"/>
    </source>
</evidence>
<keyword evidence="4" id="KW-1185">Reference proteome</keyword>
<evidence type="ECO:0000313" key="3">
    <source>
        <dbReference type="EMBL" id="MBU8873747.1"/>
    </source>
</evidence>
<dbReference type="CDD" id="cd03112">
    <property type="entry name" value="CobW-like"/>
    <property type="match status" value="1"/>
</dbReference>
<feature type="domain" description="CobW C-terminal" evidence="2">
    <location>
        <begin position="225"/>
        <end position="312"/>
    </location>
</feature>
<dbReference type="InterPro" id="IPR003495">
    <property type="entry name" value="CobW/HypB/UreG_nucleotide-bd"/>
</dbReference>
<dbReference type="InterPro" id="IPR051316">
    <property type="entry name" value="Zinc-reg_GTPase_activator"/>
</dbReference>
<dbReference type="PANTHER" id="PTHR13748:SF62">
    <property type="entry name" value="COBW DOMAIN-CONTAINING PROTEIN"/>
    <property type="match status" value="1"/>
</dbReference>
<dbReference type="PANTHER" id="PTHR13748">
    <property type="entry name" value="COBW-RELATED"/>
    <property type="match status" value="1"/>
</dbReference>
<dbReference type="Pfam" id="PF02492">
    <property type="entry name" value="cobW"/>
    <property type="match status" value="1"/>
</dbReference>
<accession>A0ABS6IGM8</accession>
<sequence length="319" mass="33137">MSGARPGGRLPVTVIGGYLGTGKTTLVNRLLRAADGQRLAVLVNDFGATPIDRDLIVSSSGDTLEISGGCVCCSYGSDLMDTLMTLPEQRPDIERVVLETSGVALPGMVASAVTLLPAYRIDGIVVMVDVETVRTMADDAYLGDTITRQLAAADLVIANRCDLVDETSLQETLAWLATQSPAARLIPATRAEIAPDLLLGLRDGAAPRLSATLTTPGAPDAASLYDSLELDVPDDVDAAELGQSLGAPGTGVLRAKGILNRGDGKPIALHVVGQRFEIDAAPPGATPGKLVVIGLRARLDREAVARALQPSLSTSLRNA</sequence>
<dbReference type="InterPro" id="IPR011629">
    <property type="entry name" value="CobW-like_C"/>
</dbReference>
<dbReference type="Proteomes" id="UP000727907">
    <property type="component" value="Unassembled WGS sequence"/>
</dbReference>
<dbReference type="SMART" id="SM00833">
    <property type="entry name" value="CobW_C"/>
    <property type="match status" value="1"/>
</dbReference>
<reference evidence="3 4" key="1">
    <citation type="submission" date="2021-06" db="EMBL/GenBank/DDBJ databases">
        <authorList>
            <person name="Lee D.H."/>
        </authorList>
    </citation>
    <scope>NUCLEOTIDE SEQUENCE [LARGE SCALE GENOMIC DNA]</scope>
    <source>
        <strain evidence="3 4">MMS21-HV4-11</strain>
    </source>
</reference>
<comment type="function">
    <text evidence="1">Zinc chaperone that directly transfers zinc cofactor to target proteins, thereby activating them. Zinc is transferred from the CXCC motif in the GTPase domain to the zinc binding site in target proteins in a process requiring GTP hydrolysis.</text>
</comment>
<evidence type="ECO:0000313" key="4">
    <source>
        <dbReference type="Proteomes" id="UP000727907"/>
    </source>
</evidence>
<gene>
    <name evidence="3" type="ORF">KQ910_08230</name>
</gene>
<evidence type="ECO:0000259" key="2">
    <source>
        <dbReference type="SMART" id="SM00833"/>
    </source>
</evidence>
<protein>
    <submittedName>
        <fullName evidence="3">GTP-binding protein</fullName>
    </submittedName>
</protein>
<name>A0ABS6IGM8_9HYPH</name>
<dbReference type="RefSeq" id="WP_216958183.1">
    <property type="nucleotide sequence ID" value="NZ_JAHOPB010000001.1"/>
</dbReference>
<organism evidence="3 4">
    <name type="scientific">Reyranella humidisoli</name>
    <dbReference type="NCBI Taxonomy" id="2849149"/>
    <lineage>
        <taxon>Bacteria</taxon>
        <taxon>Pseudomonadati</taxon>
        <taxon>Pseudomonadota</taxon>
        <taxon>Alphaproteobacteria</taxon>
        <taxon>Hyphomicrobiales</taxon>
        <taxon>Reyranellaceae</taxon>
        <taxon>Reyranella</taxon>
    </lineage>
</organism>
<proteinExistence type="predicted"/>
<dbReference type="Pfam" id="PF07683">
    <property type="entry name" value="CobW_C"/>
    <property type="match status" value="1"/>
</dbReference>
<dbReference type="EMBL" id="JAHOPB010000001">
    <property type="protein sequence ID" value="MBU8873747.1"/>
    <property type="molecule type" value="Genomic_DNA"/>
</dbReference>